<dbReference type="PRINTS" id="PR00606">
    <property type="entry name" value="CYTCHROMECID"/>
</dbReference>
<evidence type="ECO:0000256" key="8">
    <source>
        <dbReference type="SAM" id="SignalP"/>
    </source>
</evidence>
<keyword evidence="1" id="KW-0813">Transport</keyword>
<proteinExistence type="predicted"/>
<name>A0ABW4ZJH3_9SPHI</name>
<protein>
    <submittedName>
        <fullName evidence="10">C-type cytochrome</fullName>
    </submittedName>
</protein>
<dbReference type="Pfam" id="PF00034">
    <property type="entry name" value="Cytochrom_C"/>
    <property type="match status" value="1"/>
</dbReference>
<reference evidence="11" key="1">
    <citation type="journal article" date="2019" name="Int. J. Syst. Evol. Microbiol.">
        <title>The Global Catalogue of Microorganisms (GCM) 10K type strain sequencing project: providing services to taxonomists for standard genome sequencing and annotation.</title>
        <authorList>
            <consortium name="The Broad Institute Genomics Platform"/>
            <consortium name="The Broad Institute Genome Sequencing Center for Infectious Disease"/>
            <person name="Wu L."/>
            <person name="Ma J."/>
        </authorList>
    </citation>
    <scope>NUCLEOTIDE SEQUENCE [LARGE SCALE GENOMIC DNA]</scope>
    <source>
        <strain evidence="11">KCTC 42217</strain>
    </source>
</reference>
<keyword evidence="11" id="KW-1185">Reference proteome</keyword>
<dbReference type="InterPro" id="IPR036909">
    <property type="entry name" value="Cyt_c-like_dom_sf"/>
</dbReference>
<evidence type="ECO:0000256" key="2">
    <source>
        <dbReference type="ARBA" id="ARBA00022617"/>
    </source>
</evidence>
<feature type="region of interest" description="Disordered" evidence="7">
    <location>
        <begin position="23"/>
        <end position="62"/>
    </location>
</feature>
<dbReference type="SUPFAM" id="SSF46626">
    <property type="entry name" value="Cytochrome c"/>
    <property type="match status" value="1"/>
</dbReference>
<evidence type="ECO:0000313" key="11">
    <source>
        <dbReference type="Proteomes" id="UP001597387"/>
    </source>
</evidence>
<dbReference type="Gene3D" id="1.10.760.10">
    <property type="entry name" value="Cytochrome c-like domain"/>
    <property type="match status" value="1"/>
</dbReference>
<evidence type="ECO:0000256" key="7">
    <source>
        <dbReference type="SAM" id="MobiDB-lite"/>
    </source>
</evidence>
<evidence type="ECO:0000256" key="1">
    <source>
        <dbReference type="ARBA" id="ARBA00022448"/>
    </source>
</evidence>
<keyword evidence="5 6" id="KW-0408">Iron</keyword>
<dbReference type="PROSITE" id="PS51007">
    <property type="entry name" value="CYTC"/>
    <property type="match status" value="1"/>
</dbReference>
<evidence type="ECO:0000256" key="6">
    <source>
        <dbReference type="PROSITE-ProRule" id="PRU00433"/>
    </source>
</evidence>
<dbReference type="PROSITE" id="PS51257">
    <property type="entry name" value="PROKAR_LIPOPROTEIN"/>
    <property type="match status" value="1"/>
</dbReference>
<evidence type="ECO:0000256" key="3">
    <source>
        <dbReference type="ARBA" id="ARBA00022723"/>
    </source>
</evidence>
<evidence type="ECO:0000256" key="4">
    <source>
        <dbReference type="ARBA" id="ARBA00022982"/>
    </source>
</evidence>
<keyword evidence="8" id="KW-0732">Signal</keyword>
<evidence type="ECO:0000256" key="5">
    <source>
        <dbReference type="ARBA" id="ARBA00023004"/>
    </source>
</evidence>
<evidence type="ECO:0000259" key="9">
    <source>
        <dbReference type="PROSITE" id="PS51007"/>
    </source>
</evidence>
<dbReference type="InterPro" id="IPR009056">
    <property type="entry name" value="Cyt_c-like_dom"/>
</dbReference>
<evidence type="ECO:0000313" key="10">
    <source>
        <dbReference type="EMBL" id="MFD2162210.1"/>
    </source>
</evidence>
<accession>A0ABW4ZJH3</accession>
<dbReference type="RefSeq" id="WP_255897725.1">
    <property type="nucleotide sequence ID" value="NZ_JAFMZO010000001.1"/>
</dbReference>
<feature type="compositionally biased region" description="Polar residues" evidence="7">
    <location>
        <begin position="36"/>
        <end position="59"/>
    </location>
</feature>
<dbReference type="Proteomes" id="UP001597387">
    <property type="component" value="Unassembled WGS sequence"/>
</dbReference>
<keyword evidence="4" id="KW-0249">Electron transport</keyword>
<gene>
    <name evidence="10" type="ORF">ACFSJU_07385</name>
</gene>
<comment type="caution">
    <text evidence="10">The sequence shown here is derived from an EMBL/GenBank/DDBJ whole genome shotgun (WGS) entry which is preliminary data.</text>
</comment>
<organism evidence="10 11">
    <name type="scientific">Paradesertivirga mongoliensis</name>
    <dbReference type="NCBI Taxonomy" id="2100740"/>
    <lineage>
        <taxon>Bacteria</taxon>
        <taxon>Pseudomonadati</taxon>
        <taxon>Bacteroidota</taxon>
        <taxon>Sphingobacteriia</taxon>
        <taxon>Sphingobacteriales</taxon>
        <taxon>Sphingobacteriaceae</taxon>
        <taxon>Paradesertivirga</taxon>
    </lineage>
</organism>
<keyword evidence="2 6" id="KW-0349">Heme</keyword>
<sequence length="148" mass="15672">MKKALIMFCVCAAIAACTNDSTTENNEDKLAASDRATLSSPSEGDTSMNHTGANRTAESPPTGAYVKGAQLISASDCLGCHKEDQRLVGPSYQEIAKKYEANENDVNYLAGKIIKGGSGVWGEVPMSPHPAVSENDAKEMANYILSLD</sequence>
<dbReference type="EMBL" id="JBHUHZ010000001">
    <property type="protein sequence ID" value="MFD2162210.1"/>
    <property type="molecule type" value="Genomic_DNA"/>
</dbReference>
<keyword evidence="3 6" id="KW-0479">Metal-binding</keyword>
<feature type="chain" id="PRO_5046597713" evidence="8">
    <location>
        <begin position="16"/>
        <end position="148"/>
    </location>
</feature>
<feature type="domain" description="Cytochrome c" evidence="9">
    <location>
        <begin position="63"/>
        <end position="148"/>
    </location>
</feature>
<dbReference type="InterPro" id="IPR002324">
    <property type="entry name" value="Cyt_c_ID"/>
</dbReference>
<feature type="signal peptide" evidence="8">
    <location>
        <begin position="1"/>
        <end position="15"/>
    </location>
</feature>